<evidence type="ECO:0000313" key="2">
    <source>
        <dbReference type="Proteomes" id="UP000054477"/>
    </source>
</evidence>
<name>A0A0C9WW86_9AGAR</name>
<protein>
    <submittedName>
        <fullName evidence="1">Uncharacterized protein</fullName>
    </submittedName>
</protein>
<dbReference type="EMBL" id="KN838708">
    <property type="protein sequence ID" value="KIJ96865.1"/>
    <property type="molecule type" value="Genomic_DNA"/>
</dbReference>
<accession>A0A0C9WW86</accession>
<dbReference type="HOGENOM" id="CLU_1366439_0_0_1"/>
<reference evidence="2" key="2">
    <citation type="submission" date="2015-01" db="EMBL/GenBank/DDBJ databases">
        <title>Evolutionary Origins and Diversification of the Mycorrhizal Mutualists.</title>
        <authorList>
            <consortium name="DOE Joint Genome Institute"/>
            <consortium name="Mycorrhizal Genomics Consortium"/>
            <person name="Kohler A."/>
            <person name="Kuo A."/>
            <person name="Nagy L.G."/>
            <person name="Floudas D."/>
            <person name="Copeland A."/>
            <person name="Barry K.W."/>
            <person name="Cichocki N."/>
            <person name="Veneault-Fourrey C."/>
            <person name="LaButti K."/>
            <person name="Lindquist E.A."/>
            <person name="Lipzen A."/>
            <person name="Lundell T."/>
            <person name="Morin E."/>
            <person name="Murat C."/>
            <person name="Riley R."/>
            <person name="Ohm R."/>
            <person name="Sun H."/>
            <person name="Tunlid A."/>
            <person name="Henrissat B."/>
            <person name="Grigoriev I.V."/>
            <person name="Hibbett D.S."/>
            <person name="Martin F."/>
        </authorList>
    </citation>
    <scope>NUCLEOTIDE SEQUENCE [LARGE SCALE GENOMIC DNA]</scope>
    <source>
        <strain evidence="2">LaAM-08-1</strain>
    </source>
</reference>
<dbReference type="AlphaFoldDB" id="A0A0C9WW86"/>
<sequence>MLVDKALETMQREGIQVIEWRALLYRRMKVPVFVKNFHYVVPDNQLESASACLSDLGLPLMPLDDFRIDVDGDFHLKGKFHRITVGTESWDLQQIALYPLSFSTLSMSELTEEPPMHISPSLRCPKILVPRPSAVYASLIRLTSQYSPSDPTWINLLSEISQLIGYHLYQLSQGLLTPTTIRCGRSLKWINALRRPILLS</sequence>
<dbReference type="OrthoDB" id="4202165at2759"/>
<keyword evidence="2" id="KW-1185">Reference proteome</keyword>
<organism evidence="1 2">
    <name type="scientific">Laccaria amethystina LaAM-08-1</name>
    <dbReference type="NCBI Taxonomy" id="1095629"/>
    <lineage>
        <taxon>Eukaryota</taxon>
        <taxon>Fungi</taxon>
        <taxon>Dikarya</taxon>
        <taxon>Basidiomycota</taxon>
        <taxon>Agaricomycotina</taxon>
        <taxon>Agaricomycetes</taxon>
        <taxon>Agaricomycetidae</taxon>
        <taxon>Agaricales</taxon>
        <taxon>Agaricineae</taxon>
        <taxon>Hydnangiaceae</taxon>
        <taxon>Laccaria</taxon>
    </lineage>
</organism>
<reference evidence="1 2" key="1">
    <citation type="submission" date="2014-04" db="EMBL/GenBank/DDBJ databases">
        <authorList>
            <consortium name="DOE Joint Genome Institute"/>
            <person name="Kuo A."/>
            <person name="Kohler A."/>
            <person name="Nagy L.G."/>
            <person name="Floudas D."/>
            <person name="Copeland A."/>
            <person name="Barry K.W."/>
            <person name="Cichocki N."/>
            <person name="Veneault-Fourrey C."/>
            <person name="LaButti K."/>
            <person name="Lindquist E.A."/>
            <person name="Lipzen A."/>
            <person name="Lundell T."/>
            <person name="Morin E."/>
            <person name="Murat C."/>
            <person name="Sun H."/>
            <person name="Tunlid A."/>
            <person name="Henrissat B."/>
            <person name="Grigoriev I.V."/>
            <person name="Hibbett D.S."/>
            <person name="Martin F."/>
            <person name="Nordberg H.P."/>
            <person name="Cantor M.N."/>
            <person name="Hua S.X."/>
        </authorList>
    </citation>
    <scope>NUCLEOTIDE SEQUENCE [LARGE SCALE GENOMIC DNA]</scope>
    <source>
        <strain evidence="1 2">LaAM-08-1</strain>
    </source>
</reference>
<proteinExistence type="predicted"/>
<evidence type="ECO:0000313" key="1">
    <source>
        <dbReference type="EMBL" id="KIJ96865.1"/>
    </source>
</evidence>
<dbReference type="Proteomes" id="UP000054477">
    <property type="component" value="Unassembled WGS sequence"/>
</dbReference>
<gene>
    <name evidence="1" type="ORF">K443DRAFT_681944</name>
</gene>